<evidence type="ECO:0000256" key="1">
    <source>
        <dbReference type="SAM" id="Phobius"/>
    </source>
</evidence>
<dbReference type="OrthoDB" id="2149840at2759"/>
<evidence type="ECO:0008006" key="4">
    <source>
        <dbReference type="Google" id="ProtNLM"/>
    </source>
</evidence>
<evidence type="ECO:0000313" key="3">
    <source>
        <dbReference type="Proteomes" id="UP000579812"/>
    </source>
</evidence>
<feature type="transmembrane region" description="Helical" evidence="1">
    <location>
        <begin position="220"/>
        <end position="241"/>
    </location>
</feature>
<comment type="caution">
    <text evidence="2">The sequence shown here is derived from an EMBL/GenBank/DDBJ whole genome shotgun (WGS) entry which is preliminary data.</text>
</comment>
<feature type="transmembrane region" description="Helical" evidence="1">
    <location>
        <begin position="360"/>
        <end position="383"/>
    </location>
</feature>
<feature type="transmembrane region" description="Helical" evidence="1">
    <location>
        <begin position="148"/>
        <end position="172"/>
    </location>
</feature>
<feature type="transmembrane region" description="Helical" evidence="1">
    <location>
        <begin position="475"/>
        <end position="494"/>
    </location>
</feature>
<proteinExistence type="predicted"/>
<accession>A0A7J6CER1</accession>
<keyword evidence="1" id="KW-0472">Membrane</keyword>
<feature type="transmembrane region" description="Helical" evidence="1">
    <location>
        <begin position="509"/>
        <end position="532"/>
    </location>
</feature>
<feature type="transmembrane region" description="Helical" evidence="1">
    <location>
        <begin position="288"/>
        <end position="305"/>
    </location>
</feature>
<keyword evidence="1" id="KW-0812">Transmembrane</keyword>
<organism evidence="2 3">
    <name type="scientific">Onychostoma macrolepis</name>
    <dbReference type="NCBI Taxonomy" id="369639"/>
    <lineage>
        <taxon>Eukaryota</taxon>
        <taxon>Metazoa</taxon>
        <taxon>Chordata</taxon>
        <taxon>Craniata</taxon>
        <taxon>Vertebrata</taxon>
        <taxon>Euteleostomi</taxon>
        <taxon>Actinopterygii</taxon>
        <taxon>Neopterygii</taxon>
        <taxon>Teleostei</taxon>
        <taxon>Ostariophysi</taxon>
        <taxon>Cypriniformes</taxon>
        <taxon>Cyprinidae</taxon>
        <taxon>Acrossocheilinae</taxon>
        <taxon>Onychostoma</taxon>
    </lineage>
</organism>
<keyword evidence="1" id="KW-1133">Transmembrane helix</keyword>
<dbReference type="AlphaFoldDB" id="A0A7J6CER1"/>
<dbReference type="PANTHER" id="PTHR31061:SF34">
    <property type="entry name" value="HEPARAN-ALPHA-GLUCOSAMINIDE N-ACETYLTRANSFERASE"/>
    <property type="match status" value="1"/>
</dbReference>
<name>A0A7J6CER1_9TELE</name>
<feature type="transmembrane region" description="Helical" evidence="1">
    <location>
        <begin position="445"/>
        <end position="468"/>
    </location>
</feature>
<dbReference type="EMBL" id="JAAMOB010000013">
    <property type="protein sequence ID" value="KAF4105798.1"/>
    <property type="molecule type" value="Genomic_DNA"/>
</dbReference>
<dbReference type="PANTHER" id="PTHR31061">
    <property type="entry name" value="LD22376P"/>
    <property type="match status" value="1"/>
</dbReference>
<feature type="transmembrane region" description="Helical" evidence="1">
    <location>
        <begin position="256"/>
        <end position="276"/>
    </location>
</feature>
<gene>
    <name evidence="2" type="ORF">G5714_013460</name>
</gene>
<dbReference type="Proteomes" id="UP000579812">
    <property type="component" value="Unassembled WGS sequence"/>
</dbReference>
<reference evidence="2 3" key="1">
    <citation type="submission" date="2020-04" db="EMBL/GenBank/DDBJ databases">
        <title>Chromosome-level genome assembly of a cyprinid fish Onychostoma macrolepis by integration of Nanopore Sequencing, Bionano and Hi-C technology.</title>
        <authorList>
            <person name="Wang D."/>
        </authorList>
    </citation>
    <scope>NUCLEOTIDE SEQUENCE [LARGE SCALE GENOMIC DNA]</scope>
    <source>
        <strain evidence="2">SWU-2019</strain>
        <tissue evidence="2">Muscle</tissue>
    </source>
</reference>
<evidence type="ECO:0000313" key="2">
    <source>
        <dbReference type="EMBL" id="KAF4105798.1"/>
    </source>
</evidence>
<feature type="transmembrane region" description="Helical" evidence="1">
    <location>
        <begin position="581"/>
        <end position="599"/>
    </location>
</feature>
<feature type="transmembrane region" description="Helical" evidence="1">
    <location>
        <begin position="544"/>
        <end position="569"/>
    </location>
</feature>
<sequence>MLKDTADLGLTMKTINIMQVFSFFTLLSAGLCERRHNVYKLKMDEALLIFHSELPYIVSVYYTSDYCFKCLYQPLATVGNGQSNISVVVSTHFTLTLKITPVDGNGTLCSLSQTFEEAGHYSLWMRQSGLLNDVTCSLTVDRSPNNTYLPLLAAFLILASITVFWASLPYILRCSCTQRLKNRIYRRGSQNSIELDEVNNEHSVDKRKSKSTRLKSLDTFRGFSLTVMVFVNYGGGGYWFFQHAPWNGLTVADLVMPWFVFIIGASVVLAFSSMHRKGVPLLQLLRKVTWRTIVLILIGFCFMNYSPRDGYLSWSWLRIPGVLQRLGFTYFVLALTQTFSPHREIPLREHNWWNPIQDLVLYWPEWIFIVLLETMWLCLTFLLPVPNCPTGYLGAGGIGDDGLYPNCTGGAAAYIDRWLFGDNLFWYPTCKVLYRTTEPFDPEGVLGTINSIVMGFFGMQAGKILLFFRKKTKSILVRFLIWALILGISAAILSKCTRDEGFIPVNKNLWSLSFVTCMGCMSFVLLGLMYFVVDIKEWWGGQPFIYPGMNSIFVYVGHSLLGFYFPFSWEMRFQDSHWEQLFQNIWGTALWVFIAYLLYRKKFYLKI</sequence>
<keyword evidence="3" id="KW-1185">Reference proteome</keyword>
<protein>
    <recommendedName>
        <fullName evidence="4">Heparan-alpha-glucosaminide N-acetyltransferase</fullName>
    </recommendedName>
</protein>